<sequence length="143" mass="15454">MSVVVERATEVTPELISAFELLIPQLSSSNPPPQSSELQEIVSSDSSVLFIARVDGKIVGSLTLATFRIPTGLRAWIEDVVVDSSARGHGVGEALNQAALAEARGRGAVTVDLTSRPSREAANRLYQKLGFVQRETNVYRFTL</sequence>
<dbReference type="InterPro" id="IPR050832">
    <property type="entry name" value="Bact_Acetyltransf"/>
</dbReference>
<evidence type="ECO:0000313" key="4">
    <source>
        <dbReference type="EMBL" id="CAB4679127.1"/>
    </source>
</evidence>
<dbReference type="AlphaFoldDB" id="A0A6J6MYY9"/>
<evidence type="ECO:0000259" key="3">
    <source>
        <dbReference type="PROSITE" id="PS51186"/>
    </source>
</evidence>
<keyword evidence="1" id="KW-0808">Transferase</keyword>
<accession>A0A6J6MYY9</accession>
<dbReference type="InterPro" id="IPR000182">
    <property type="entry name" value="GNAT_dom"/>
</dbReference>
<organism evidence="4">
    <name type="scientific">freshwater metagenome</name>
    <dbReference type="NCBI Taxonomy" id="449393"/>
    <lineage>
        <taxon>unclassified sequences</taxon>
        <taxon>metagenomes</taxon>
        <taxon>ecological metagenomes</taxon>
    </lineage>
</organism>
<name>A0A6J6MYY9_9ZZZZ</name>
<evidence type="ECO:0000256" key="2">
    <source>
        <dbReference type="ARBA" id="ARBA00023315"/>
    </source>
</evidence>
<dbReference type="SUPFAM" id="SSF55729">
    <property type="entry name" value="Acyl-CoA N-acyltransferases (Nat)"/>
    <property type="match status" value="1"/>
</dbReference>
<dbReference type="PROSITE" id="PS51186">
    <property type="entry name" value="GNAT"/>
    <property type="match status" value="1"/>
</dbReference>
<dbReference type="GO" id="GO:0016747">
    <property type="term" value="F:acyltransferase activity, transferring groups other than amino-acyl groups"/>
    <property type="evidence" value="ECO:0007669"/>
    <property type="project" value="InterPro"/>
</dbReference>
<dbReference type="CDD" id="cd04301">
    <property type="entry name" value="NAT_SF"/>
    <property type="match status" value="1"/>
</dbReference>
<feature type="domain" description="N-acetyltransferase" evidence="3">
    <location>
        <begin position="3"/>
        <end position="143"/>
    </location>
</feature>
<dbReference type="Pfam" id="PF00583">
    <property type="entry name" value="Acetyltransf_1"/>
    <property type="match status" value="1"/>
</dbReference>
<dbReference type="EMBL" id="CAEZWV010000030">
    <property type="protein sequence ID" value="CAB4679127.1"/>
    <property type="molecule type" value="Genomic_DNA"/>
</dbReference>
<proteinExistence type="predicted"/>
<evidence type="ECO:0000256" key="1">
    <source>
        <dbReference type="ARBA" id="ARBA00022679"/>
    </source>
</evidence>
<gene>
    <name evidence="4" type="ORF">UFOPK2295_01304</name>
</gene>
<dbReference type="PANTHER" id="PTHR43877">
    <property type="entry name" value="AMINOALKYLPHOSPHONATE N-ACETYLTRANSFERASE-RELATED-RELATED"/>
    <property type="match status" value="1"/>
</dbReference>
<protein>
    <submittedName>
        <fullName evidence="4">Unannotated protein</fullName>
    </submittedName>
</protein>
<reference evidence="4" key="1">
    <citation type="submission" date="2020-05" db="EMBL/GenBank/DDBJ databases">
        <authorList>
            <person name="Chiriac C."/>
            <person name="Salcher M."/>
            <person name="Ghai R."/>
            <person name="Kavagutti S V."/>
        </authorList>
    </citation>
    <scope>NUCLEOTIDE SEQUENCE</scope>
</reference>
<dbReference type="InterPro" id="IPR016181">
    <property type="entry name" value="Acyl_CoA_acyltransferase"/>
</dbReference>
<keyword evidence="2" id="KW-0012">Acyltransferase</keyword>
<dbReference type="Gene3D" id="3.40.630.30">
    <property type="match status" value="1"/>
</dbReference>